<evidence type="ECO:0000313" key="6">
    <source>
        <dbReference type="EMBL" id="NJC28392.1"/>
    </source>
</evidence>
<gene>
    <name evidence="6" type="ORF">GGR27_003915</name>
</gene>
<dbReference type="SMART" id="SM00419">
    <property type="entry name" value="HTH_CRP"/>
    <property type="match status" value="1"/>
</dbReference>
<keyword evidence="2" id="KW-0238">DNA-binding</keyword>
<dbReference type="InterPro" id="IPR018490">
    <property type="entry name" value="cNMP-bd_dom_sf"/>
</dbReference>
<dbReference type="Pfam" id="PF13545">
    <property type="entry name" value="HTH_Crp_2"/>
    <property type="match status" value="1"/>
</dbReference>
<feature type="domain" description="Cyclic nucleotide-binding" evidence="4">
    <location>
        <begin position="36"/>
        <end position="127"/>
    </location>
</feature>
<dbReference type="EMBL" id="JAATJH010000011">
    <property type="protein sequence ID" value="NJC28392.1"/>
    <property type="molecule type" value="Genomic_DNA"/>
</dbReference>
<comment type="caution">
    <text evidence="6">The sequence shown here is derived from an EMBL/GenBank/DDBJ whole genome shotgun (WGS) entry which is preliminary data.</text>
</comment>
<dbReference type="SUPFAM" id="SSF46785">
    <property type="entry name" value="Winged helix' DNA-binding domain"/>
    <property type="match status" value="1"/>
</dbReference>
<dbReference type="PANTHER" id="PTHR24567:SF74">
    <property type="entry name" value="HTH-TYPE TRANSCRIPTIONAL REGULATOR ARCR"/>
    <property type="match status" value="1"/>
</dbReference>
<accession>A0ABX0XGR7</accession>
<evidence type="ECO:0000256" key="3">
    <source>
        <dbReference type="ARBA" id="ARBA00023163"/>
    </source>
</evidence>
<evidence type="ECO:0000259" key="5">
    <source>
        <dbReference type="PROSITE" id="PS51063"/>
    </source>
</evidence>
<keyword evidence="7" id="KW-1185">Reference proteome</keyword>
<dbReference type="RefSeq" id="WP_168040369.1">
    <property type="nucleotide sequence ID" value="NZ_JAATJH010000011.1"/>
</dbReference>
<organism evidence="6 7">
    <name type="scientific">Neolewinella antarctica</name>
    <dbReference type="NCBI Taxonomy" id="442734"/>
    <lineage>
        <taxon>Bacteria</taxon>
        <taxon>Pseudomonadati</taxon>
        <taxon>Bacteroidota</taxon>
        <taxon>Saprospiria</taxon>
        <taxon>Saprospirales</taxon>
        <taxon>Lewinellaceae</taxon>
        <taxon>Neolewinella</taxon>
    </lineage>
</organism>
<dbReference type="SMART" id="SM00100">
    <property type="entry name" value="cNMP"/>
    <property type="match status" value="1"/>
</dbReference>
<dbReference type="Gene3D" id="1.10.10.10">
    <property type="entry name" value="Winged helix-like DNA-binding domain superfamily/Winged helix DNA-binding domain"/>
    <property type="match status" value="1"/>
</dbReference>
<evidence type="ECO:0000259" key="4">
    <source>
        <dbReference type="PROSITE" id="PS50042"/>
    </source>
</evidence>
<dbReference type="InterPro" id="IPR036390">
    <property type="entry name" value="WH_DNA-bd_sf"/>
</dbReference>
<evidence type="ECO:0000256" key="2">
    <source>
        <dbReference type="ARBA" id="ARBA00023125"/>
    </source>
</evidence>
<dbReference type="PROSITE" id="PS50042">
    <property type="entry name" value="CNMP_BINDING_3"/>
    <property type="match status" value="1"/>
</dbReference>
<dbReference type="InterPro" id="IPR000595">
    <property type="entry name" value="cNMP-bd_dom"/>
</dbReference>
<dbReference type="SUPFAM" id="SSF51206">
    <property type="entry name" value="cAMP-binding domain-like"/>
    <property type="match status" value="1"/>
</dbReference>
<protein>
    <submittedName>
        <fullName evidence="6">CRP-like cAMP-binding protein</fullName>
    </submittedName>
</protein>
<proteinExistence type="predicted"/>
<dbReference type="Proteomes" id="UP000770785">
    <property type="component" value="Unassembled WGS sequence"/>
</dbReference>
<evidence type="ECO:0000256" key="1">
    <source>
        <dbReference type="ARBA" id="ARBA00023015"/>
    </source>
</evidence>
<keyword evidence="1" id="KW-0805">Transcription regulation</keyword>
<dbReference type="InterPro" id="IPR036388">
    <property type="entry name" value="WH-like_DNA-bd_sf"/>
</dbReference>
<sequence>MAEQSLWYVENIDLSNIFCPKKVDMGMLGAKDHLRFEANQYIYLPDEPAKKIFLINEGRVKLGTYNGGDGKEVTKAILSPGQVFGELALINDDNRRDFAYTLEPTSLCVLEKGDLQSMLRERSELQQFFMRLIGNRTLQLEQRLENLMFKTSRGRIVEFLHELALTKGRAVGYEREVRNMLTHKEIADLTGTSRQTVNTVLNDLRRDNVLTFDRKRMLVRDMDRLRETDTAA</sequence>
<dbReference type="CDD" id="cd00038">
    <property type="entry name" value="CAP_ED"/>
    <property type="match status" value="1"/>
</dbReference>
<dbReference type="Pfam" id="PF00027">
    <property type="entry name" value="cNMP_binding"/>
    <property type="match status" value="1"/>
</dbReference>
<feature type="domain" description="HTH crp-type" evidence="5">
    <location>
        <begin position="150"/>
        <end position="223"/>
    </location>
</feature>
<dbReference type="Gene3D" id="2.60.120.10">
    <property type="entry name" value="Jelly Rolls"/>
    <property type="match status" value="1"/>
</dbReference>
<dbReference type="InterPro" id="IPR014710">
    <property type="entry name" value="RmlC-like_jellyroll"/>
</dbReference>
<name>A0ABX0XGR7_9BACT</name>
<dbReference type="InterPro" id="IPR050397">
    <property type="entry name" value="Env_Response_Regulators"/>
</dbReference>
<reference evidence="6 7" key="1">
    <citation type="submission" date="2020-03" db="EMBL/GenBank/DDBJ databases">
        <title>Genomic Encyclopedia of Type Strains, Phase IV (KMG-IV): sequencing the most valuable type-strain genomes for metagenomic binning, comparative biology and taxonomic classification.</title>
        <authorList>
            <person name="Goeker M."/>
        </authorList>
    </citation>
    <scope>NUCLEOTIDE SEQUENCE [LARGE SCALE GENOMIC DNA]</scope>
    <source>
        <strain evidence="6 7">DSM 105096</strain>
    </source>
</reference>
<dbReference type="InterPro" id="IPR012318">
    <property type="entry name" value="HTH_CRP"/>
</dbReference>
<dbReference type="PROSITE" id="PS51063">
    <property type="entry name" value="HTH_CRP_2"/>
    <property type="match status" value="1"/>
</dbReference>
<keyword evidence="3" id="KW-0804">Transcription</keyword>
<dbReference type="PANTHER" id="PTHR24567">
    <property type="entry name" value="CRP FAMILY TRANSCRIPTIONAL REGULATORY PROTEIN"/>
    <property type="match status" value="1"/>
</dbReference>
<evidence type="ECO:0000313" key="7">
    <source>
        <dbReference type="Proteomes" id="UP000770785"/>
    </source>
</evidence>